<proteinExistence type="predicted"/>
<evidence type="ECO:0000313" key="3">
    <source>
        <dbReference type="Proteomes" id="UP001306950"/>
    </source>
</evidence>
<dbReference type="InterPro" id="IPR001119">
    <property type="entry name" value="SLH_dom"/>
</dbReference>
<dbReference type="PANTHER" id="PTHR43308">
    <property type="entry name" value="OUTER MEMBRANE PROTEIN ALPHA-RELATED"/>
    <property type="match status" value="1"/>
</dbReference>
<feature type="domain" description="SLH" evidence="1">
    <location>
        <begin position="474"/>
        <end position="533"/>
    </location>
</feature>
<name>A0ABU7VY26_9BACL</name>
<keyword evidence="3" id="KW-1185">Reference proteome</keyword>
<organism evidence="2 3">
    <name type="scientific">Paenibacillus haidiansis</name>
    <dbReference type="NCBI Taxonomy" id="1574488"/>
    <lineage>
        <taxon>Bacteria</taxon>
        <taxon>Bacillati</taxon>
        <taxon>Bacillota</taxon>
        <taxon>Bacilli</taxon>
        <taxon>Bacillales</taxon>
        <taxon>Paenibacillaceae</taxon>
        <taxon>Paenibacillus</taxon>
    </lineage>
</organism>
<evidence type="ECO:0000313" key="2">
    <source>
        <dbReference type="EMBL" id="MEF2968146.1"/>
    </source>
</evidence>
<comment type="caution">
    <text evidence="2">The sequence shown here is derived from an EMBL/GenBank/DDBJ whole genome shotgun (WGS) entry which is preliminary data.</text>
</comment>
<dbReference type="PROSITE" id="PS51272">
    <property type="entry name" value="SLH"/>
    <property type="match status" value="3"/>
</dbReference>
<feature type="domain" description="SLH" evidence="1">
    <location>
        <begin position="409"/>
        <end position="472"/>
    </location>
</feature>
<dbReference type="PANTHER" id="PTHR43308:SF5">
    <property type="entry name" value="S-LAYER PROTEIN _ PEPTIDOGLYCAN ENDO-BETA-N-ACETYLGLUCOSAMINIDASE"/>
    <property type="match status" value="1"/>
</dbReference>
<dbReference type="InterPro" id="IPR051465">
    <property type="entry name" value="Cell_Envelope_Struct_Comp"/>
</dbReference>
<dbReference type="RefSeq" id="WP_331848357.1">
    <property type="nucleotide sequence ID" value="NZ_JAZHPZ010000012.1"/>
</dbReference>
<dbReference type="Pfam" id="PF00395">
    <property type="entry name" value="SLH"/>
    <property type="match status" value="3"/>
</dbReference>
<dbReference type="SUPFAM" id="SSF53756">
    <property type="entry name" value="UDP-Glycosyltransferase/glycogen phosphorylase"/>
    <property type="match status" value="1"/>
</dbReference>
<dbReference type="Proteomes" id="UP001306950">
    <property type="component" value="Unassembled WGS sequence"/>
</dbReference>
<evidence type="ECO:0000259" key="1">
    <source>
        <dbReference type="PROSITE" id="PS51272"/>
    </source>
</evidence>
<feature type="domain" description="SLH" evidence="1">
    <location>
        <begin position="534"/>
        <end position="593"/>
    </location>
</feature>
<dbReference type="Pfam" id="PF07388">
    <property type="entry name" value="A-2_8-polyST"/>
    <property type="match status" value="1"/>
</dbReference>
<protein>
    <submittedName>
        <fullName evidence="2">S-layer homology domain-containing protein</fullName>
    </submittedName>
</protein>
<sequence length="593" mass="68494">MKRKSILMGTVIVLIFNLIYPLNSYANESKNNREVNIYITLGTLPTLYAGLNTFLNESESYMWYSRKDTFNKEYLPNWVEMVSFEEGYGDVMLENFNNLINRIYALDDSTIFNLYTDDLRVHLIIQLFANNNIPIENYQVHLLSDGTATYSYFSNLFGKEGSYTNWLNQAKEYSSEFDRAYNGQKYKNTTSSTMPMYQGMYSAAQQENVDYWLQYPEYLKTNDLSVAKEKNKMHLIKKSPLDIYNSLSSDTKADFAKAVGIEVDKFKQFFNKSAKPELIISGTSLDGEKGNFEQVINSINNDFSETYDIYFKPHPVWDPNTKKELKELKRKEFLDDLNIQVLPAQLPMESLLWIFPDVKIGGYSSSLYMSANDKQPLFLITNQINELPAPLPDLYYDNYFGDITFYYLNGVKHFKDINEHWGGDYIEEAAVNGYIKGYSDASFTPNNSITREEFIVLVDRMFDLPKVSLKDISINDEEDISVWAKEAIFESVDAKVITLFEDRNFKPKQYLTRSEMVTIIGRILELPNNEELKLNTYKDVENIPSWAVNYAIESAEAGIIVGREHDMFNPYANSTRAEAIVALSRALNFQKVS</sequence>
<gene>
    <name evidence="2" type="ORF">V3851_20145</name>
</gene>
<accession>A0ABU7VY26</accession>
<reference evidence="2 3" key="1">
    <citation type="submission" date="2024-02" db="EMBL/GenBank/DDBJ databases">
        <title>A nitrogen-fixing paenibacillus bacterium.</title>
        <authorList>
            <person name="Zhang W.L."/>
            <person name="Chen S.F."/>
        </authorList>
    </citation>
    <scope>NUCLEOTIDE SEQUENCE [LARGE SCALE GENOMIC DNA]</scope>
    <source>
        <strain evidence="2 3">M1</strain>
    </source>
</reference>
<dbReference type="Gene3D" id="3.40.50.11110">
    <property type="entry name" value="Sialyltransferase, C-terminal GT-B Rossman nucleotide-binding domain"/>
    <property type="match status" value="1"/>
</dbReference>
<dbReference type="EMBL" id="JAZHPZ010000012">
    <property type="protein sequence ID" value="MEF2968146.1"/>
    <property type="molecule type" value="Genomic_DNA"/>
</dbReference>
<dbReference type="InterPro" id="IPR010866">
    <property type="entry name" value="A-2_8-polyST"/>
</dbReference>